<accession>A0A517ZQ77</accession>
<proteinExistence type="predicted"/>
<dbReference type="AlphaFoldDB" id="A0A517ZQ77"/>
<dbReference type="Proteomes" id="UP000319383">
    <property type="component" value="Chromosome"/>
</dbReference>
<name>A0A517ZQ77_9PLAN</name>
<organism evidence="1 2">
    <name type="scientific">Symmachiella dynata</name>
    <dbReference type="NCBI Taxonomy" id="2527995"/>
    <lineage>
        <taxon>Bacteria</taxon>
        <taxon>Pseudomonadati</taxon>
        <taxon>Planctomycetota</taxon>
        <taxon>Planctomycetia</taxon>
        <taxon>Planctomycetales</taxon>
        <taxon>Planctomycetaceae</taxon>
        <taxon>Symmachiella</taxon>
    </lineage>
</organism>
<evidence type="ECO:0000313" key="1">
    <source>
        <dbReference type="EMBL" id="QDU44610.1"/>
    </source>
</evidence>
<dbReference type="EMBL" id="CP036276">
    <property type="protein sequence ID" value="QDU44610.1"/>
    <property type="molecule type" value="Genomic_DNA"/>
</dbReference>
<dbReference type="RefSeq" id="WP_145376942.1">
    <property type="nucleotide sequence ID" value="NZ_CP036276.1"/>
</dbReference>
<evidence type="ECO:0000313" key="2">
    <source>
        <dbReference type="Proteomes" id="UP000319383"/>
    </source>
</evidence>
<protein>
    <submittedName>
        <fullName evidence="1">Uncharacterized protein</fullName>
    </submittedName>
</protein>
<gene>
    <name evidence="1" type="ORF">Mal52_30960</name>
</gene>
<dbReference type="KEGG" id="sdyn:Mal52_30960"/>
<keyword evidence="2" id="KW-1185">Reference proteome</keyword>
<reference evidence="1 2" key="1">
    <citation type="submission" date="2019-02" db="EMBL/GenBank/DDBJ databases">
        <title>Deep-cultivation of Planctomycetes and their phenomic and genomic characterization uncovers novel biology.</title>
        <authorList>
            <person name="Wiegand S."/>
            <person name="Jogler M."/>
            <person name="Boedeker C."/>
            <person name="Pinto D."/>
            <person name="Vollmers J."/>
            <person name="Rivas-Marin E."/>
            <person name="Kohn T."/>
            <person name="Peeters S.H."/>
            <person name="Heuer A."/>
            <person name="Rast P."/>
            <person name="Oberbeckmann S."/>
            <person name="Bunk B."/>
            <person name="Jeske O."/>
            <person name="Meyerdierks A."/>
            <person name="Storesund J.E."/>
            <person name="Kallscheuer N."/>
            <person name="Luecker S."/>
            <person name="Lage O.M."/>
            <person name="Pohl T."/>
            <person name="Merkel B.J."/>
            <person name="Hornburger P."/>
            <person name="Mueller R.-W."/>
            <person name="Bruemmer F."/>
            <person name="Labrenz M."/>
            <person name="Spormann A.M."/>
            <person name="Op den Camp H."/>
            <person name="Overmann J."/>
            <person name="Amann R."/>
            <person name="Jetten M.S.M."/>
            <person name="Mascher T."/>
            <person name="Medema M.H."/>
            <person name="Devos D.P."/>
            <person name="Kaster A.-K."/>
            <person name="Ovreas L."/>
            <person name="Rohde M."/>
            <person name="Galperin M.Y."/>
            <person name="Jogler C."/>
        </authorList>
    </citation>
    <scope>NUCLEOTIDE SEQUENCE [LARGE SCALE GENOMIC DNA]</scope>
    <source>
        <strain evidence="1 2">Mal52</strain>
    </source>
</reference>
<sequence>MKPLSHSERKSLIPHLHRTAAAIEQILEAGLTTASDATHQSFAVTFQEAARLKLLRLGSTLRNTQEEIARFVKDDPRFSQPRLMFFLNRSWLLCKGIEQSLDDGDDARLEQLFGTPAAKKIDTLRVVCLGVIKKIAAGTFCSFEFRLRSLDDGEYWTWSTVFPLRPGLEIPPEGFLHIPQKQKFSANLFLERQPIEITSAMAGETPLGHRKLQLTNESTVSAVEGSIDWTRYLHWKPAGARQRITQHEISPFEVDVELQEEVMFDDYMLRSAELRESDNQHVFPLNYLGTEFDVVVADSVEGESAKAALEAQVEKDDPPPLYGVLHYAKARLVVQPLTLFDDGQPNYITISEKAVDRKALLSVLNFR</sequence>